<dbReference type="Proteomes" id="UP001187239">
    <property type="component" value="Unassembled WGS sequence"/>
</dbReference>
<gene>
    <name evidence="1" type="ORF">RZO73_31125</name>
</gene>
<evidence type="ECO:0000313" key="1">
    <source>
        <dbReference type="EMBL" id="MDV0614900.1"/>
    </source>
</evidence>
<organism evidence="1 2">
    <name type="scientific">Klebsiella quasipneumoniae subsp. similipneumoniae</name>
    <dbReference type="NCBI Taxonomy" id="1463164"/>
    <lineage>
        <taxon>Bacteria</taxon>
        <taxon>Pseudomonadati</taxon>
        <taxon>Pseudomonadota</taxon>
        <taxon>Gammaproteobacteria</taxon>
        <taxon>Enterobacterales</taxon>
        <taxon>Enterobacteriaceae</taxon>
        <taxon>Klebsiella/Raoultella group</taxon>
        <taxon>Klebsiella</taxon>
        <taxon>Klebsiella pneumoniae complex</taxon>
    </lineage>
</organism>
<accession>A0AAE4SJR9</accession>
<dbReference type="EMBL" id="JAWHXQ010000152">
    <property type="protein sequence ID" value="MDV0614900.1"/>
    <property type="molecule type" value="Genomic_DNA"/>
</dbReference>
<dbReference type="AlphaFoldDB" id="A0AAE4SJR9"/>
<proteinExistence type="predicted"/>
<comment type="caution">
    <text evidence="1">The sequence shown here is derived from an EMBL/GenBank/DDBJ whole genome shotgun (WGS) entry which is preliminary data.</text>
</comment>
<reference evidence="1" key="1">
    <citation type="submission" date="2023-10" db="EMBL/GenBank/DDBJ databases">
        <title>Surveillance and assessment of the effects of hospital wastewater treatment on clearance of pathogenic bacterial and antimicrobial resistance genes.</title>
        <authorList>
            <person name="Wu Y."/>
        </authorList>
    </citation>
    <scope>NUCLEOTIDE SEQUENCE</scope>
    <source>
        <strain evidence="1">23-M-SY-8</strain>
    </source>
</reference>
<sequence>VSDYQKRINALTSLTEDAQAANDKSTINFLKRYRKEEIVDGTLLQIILDEVRSAKKAGINMQQTDHYLVGVIDRYH</sequence>
<feature type="non-terminal residue" evidence="1">
    <location>
        <position position="1"/>
    </location>
</feature>
<protein>
    <submittedName>
        <fullName evidence="1">Ferritin</fullName>
    </submittedName>
</protein>
<evidence type="ECO:0000313" key="2">
    <source>
        <dbReference type="Proteomes" id="UP001187239"/>
    </source>
</evidence>
<name>A0AAE4SJR9_9ENTR</name>